<dbReference type="SMART" id="SM00273">
    <property type="entry name" value="ENTH"/>
    <property type="match status" value="1"/>
</dbReference>
<accession>G8BR54</accession>
<feature type="coiled-coil region" evidence="1">
    <location>
        <begin position="252"/>
        <end position="280"/>
    </location>
</feature>
<dbReference type="InterPro" id="IPR008942">
    <property type="entry name" value="ENTH_VHS"/>
</dbReference>
<dbReference type="STRING" id="1071381.G8BR54"/>
<dbReference type="GO" id="GO:0030125">
    <property type="term" value="C:clathrin vesicle coat"/>
    <property type="evidence" value="ECO:0007669"/>
    <property type="project" value="EnsemblFungi"/>
</dbReference>
<dbReference type="GO" id="GO:0005829">
    <property type="term" value="C:cytosol"/>
    <property type="evidence" value="ECO:0007669"/>
    <property type="project" value="GOC"/>
</dbReference>
<dbReference type="OMA" id="WRVVLKC"/>
<dbReference type="GO" id="GO:0005768">
    <property type="term" value="C:endosome"/>
    <property type="evidence" value="ECO:0007669"/>
    <property type="project" value="EnsemblFungi"/>
</dbReference>
<dbReference type="Pfam" id="PF01417">
    <property type="entry name" value="ENTH"/>
    <property type="match status" value="1"/>
</dbReference>
<dbReference type="GO" id="GO:0032511">
    <property type="term" value="P:late endosome to vacuole transport via multivesicular body sorting pathway"/>
    <property type="evidence" value="ECO:0007669"/>
    <property type="project" value="EnsemblFungi"/>
</dbReference>
<evidence type="ECO:0000259" key="2">
    <source>
        <dbReference type="PROSITE" id="PS50942"/>
    </source>
</evidence>
<dbReference type="AlphaFoldDB" id="G8BR54"/>
<dbReference type="GO" id="GO:0006897">
    <property type="term" value="P:endocytosis"/>
    <property type="evidence" value="ECO:0007669"/>
    <property type="project" value="TreeGrafter"/>
</dbReference>
<dbReference type="PANTHER" id="PTHR12276">
    <property type="entry name" value="EPSIN/ENT-RELATED"/>
    <property type="match status" value="1"/>
</dbReference>
<dbReference type="PROSITE" id="PS50942">
    <property type="entry name" value="ENTH"/>
    <property type="match status" value="1"/>
</dbReference>
<dbReference type="SUPFAM" id="SSF48464">
    <property type="entry name" value="ENTH/VHS domain"/>
    <property type="match status" value="1"/>
</dbReference>
<evidence type="ECO:0000256" key="1">
    <source>
        <dbReference type="SAM" id="Coils"/>
    </source>
</evidence>
<evidence type="ECO:0000313" key="3">
    <source>
        <dbReference type="EMBL" id="CCE62230.1"/>
    </source>
</evidence>
<proteinExistence type="predicted"/>
<gene>
    <name evidence="3" type="primary">TPHA0C00740</name>
    <name evidence="3" type="ordered locus">TPHA_0C00740</name>
</gene>
<keyword evidence="1" id="KW-0175">Coiled coil</keyword>
<dbReference type="GO" id="GO:0030276">
    <property type="term" value="F:clathrin binding"/>
    <property type="evidence" value="ECO:0007669"/>
    <property type="project" value="EnsemblFungi"/>
</dbReference>
<reference evidence="3 4" key="1">
    <citation type="journal article" date="2011" name="Proc. Natl. Acad. Sci. U.S.A.">
        <title>Evolutionary erosion of yeast sex chromosomes by mating-type switching accidents.</title>
        <authorList>
            <person name="Gordon J.L."/>
            <person name="Armisen D."/>
            <person name="Proux-Wera E."/>
            <person name="Oheigeartaigh S.S."/>
            <person name="Byrne K.P."/>
            <person name="Wolfe K.H."/>
        </authorList>
    </citation>
    <scope>NUCLEOTIDE SEQUENCE [LARGE SCALE GENOMIC DNA]</scope>
    <source>
        <strain evidence="4">ATCC 24235 / CBS 4417 / NBRC 1672 / NRRL Y-8282 / UCD 70-5</strain>
    </source>
</reference>
<dbReference type="PANTHER" id="PTHR12276:SF5">
    <property type="entry name" value="EPSIN-5"/>
    <property type="match status" value="1"/>
</dbReference>
<organism evidence="3 4">
    <name type="scientific">Tetrapisispora phaffii (strain ATCC 24235 / CBS 4417 / NBRC 1672 / NRRL Y-8282 / UCD 70-5)</name>
    <name type="common">Yeast</name>
    <name type="synonym">Fabospora phaffii</name>
    <dbReference type="NCBI Taxonomy" id="1071381"/>
    <lineage>
        <taxon>Eukaryota</taxon>
        <taxon>Fungi</taxon>
        <taxon>Dikarya</taxon>
        <taxon>Ascomycota</taxon>
        <taxon>Saccharomycotina</taxon>
        <taxon>Saccharomycetes</taxon>
        <taxon>Saccharomycetales</taxon>
        <taxon>Saccharomycetaceae</taxon>
        <taxon>Tetrapisispora</taxon>
    </lineage>
</organism>
<dbReference type="GeneID" id="11535265"/>
<dbReference type="EMBL" id="HE612858">
    <property type="protein sequence ID" value="CCE62230.1"/>
    <property type="molecule type" value="Genomic_DNA"/>
</dbReference>
<dbReference type="KEGG" id="tpf:TPHA_0C00740"/>
<dbReference type="OrthoDB" id="4033880at2759"/>
<dbReference type="HOGENOM" id="CLU_053889_0_0_1"/>
<sequence length="385" mass="44969">MDSLSKKIQNLGMHDLRNAGRFMQNMIVQYEPYQIDVRRASNTDAWGPTSKHLQKVLRHKYSVPLYLITEYTLKRLIDHIATNSKNVYEKARKEYVNFGSEWRVVFKCLVILDFLLLNVNDGDELQQITSCLKKHKHILNKETMNYKIQFSNDGKMEIHEQSIRTKCEVILSYLSEPEILNVERLKHKKNQMKIQRSNESAIMTNNINFDTNEIANNIANNNLEVEDSNDDEDEELQARVNYEHRRHTSTKIDEERRKRRELLKERIKNNEEQRRKLSQSSMSANEVPDLLDFGDFDTTVSNSTNNNDFVDNLSNKEVNKDDDDEFGEFQSEMIMNNTTLKIEDNKNNEDLLSGLSNDNAPEADTASVKKNDVFMDLFTNSKSLI</sequence>
<dbReference type="GO" id="GO:0005886">
    <property type="term" value="C:plasma membrane"/>
    <property type="evidence" value="ECO:0007669"/>
    <property type="project" value="TreeGrafter"/>
</dbReference>
<protein>
    <recommendedName>
        <fullName evidence="2">ENTH domain-containing protein</fullName>
    </recommendedName>
</protein>
<dbReference type="InterPro" id="IPR013809">
    <property type="entry name" value="ENTH"/>
</dbReference>
<dbReference type="GO" id="GO:0034498">
    <property type="term" value="P:early endosome to Golgi transport"/>
    <property type="evidence" value="ECO:0007669"/>
    <property type="project" value="EnsemblFungi"/>
</dbReference>
<dbReference type="GO" id="GO:0007015">
    <property type="term" value="P:actin filament organization"/>
    <property type="evidence" value="ECO:0007669"/>
    <property type="project" value="TreeGrafter"/>
</dbReference>
<dbReference type="eggNOG" id="KOG2056">
    <property type="taxonomic scope" value="Eukaryota"/>
</dbReference>
<evidence type="ECO:0000313" key="4">
    <source>
        <dbReference type="Proteomes" id="UP000005666"/>
    </source>
</evidence>
<dbReference type="GO" id="GO:0006895">
    <property type="term" value="P:Golgi to endosome transport"/>
    <property type="evidence" value="ECO:0007669"/>
    <property type="project" value="EnsemblFungi"/>
</dbReference>
<feature type="domain" description="ENTH" evidence="2">
    <location>
        <begin position="25"/>
        <end position="184"/>
    </location>
</feature>
<dbReference type="RefSeq" id="XP_003684664.1">
    <property type="nucleotide sequence ID" value="XM_003684616.1"/>
</dbReference>
<name>G8BR54_TETPH</name>
<keyword evidence="4" id="KW-1185">Reference proteome</keyword>
<dbReference type="Gene3D" id="1.25.40.90">
    <property type="match status" value="1"/>
</dbReference>
<dbReference type="Proteomes" id="UP000005666">
    <property type="component" value="Chromosome 3"/>
</dbReference>
<dbReference type="GO" id="GO:0080025">
    <property type="term" value="F:phosphatidylinositol-3,5-bisphosphate binding"/>
    <property type="evidence" value="ECO:0007669"/>
    <property type="project" value="EnsemblFungi"/>
</dbReference>